<dbReference type="GO" id="GO:0005524">
    <property type="term" value="F:ATP binding"/>
    <property type="evidence" value="ECO:0007669"/>
    <property type="project" value="UniProtKB-KW"/>
</dbReference>
<evidence type="ECO:0000256" key="1">
    <source>
        <dbReference type="ARBA" id="ARBA00022741"/>
    </source>
</evidence>
<dbReference type="Gene3D" id="3.30.420.40">
    <property type="match status" value="2"/>
</dbReference>
<dbReference type="Gene3D" id="3.90.640.10">
    <property type="entry name" value="Actin, Chain A, domain 4"/>
    <property type="match status" value="1"/>
</dbReference>
<keyword evidence="1" id="KW-0547">Nucleotide-binding</keyword>
<keyword evidence="3" id="KW-0346">Stress response</keyword>
<dbReference type="EMBL" id="JADGJH010001120">
    <property type="protein sequence ID" value="KAJ3118501.1"/>
    <property type="molecule type" value="Genomic_DNA"/>
</dbReference>
<dbReference type="AlphaFoldDB" id="A0AAD5XF43"/>
<dbReference type="PANTHER" id="PTHR14187:SF5">
    <property type="entry name" value="HEAT SHOCK 70 KDA PROTEIN 12A"/>
    <property type="match status" value="1"/>
</dbReference>
<dbReference type="CDD" id="cd10229">
    <property type="entry name" value="ASKHA_NBD_HSP70_HSPA12"/>
    <property type="match status" value="1"/>
</dbReference>
<accession>A0AAD5XF43</accession>
<keyword evidence="2" id="KW-0067">ATP-binding</keyword>
<organism evidence="3 4">
    <name type="scientific">Physocladia obscura</name>
    <dbReference type="NCBI Taxonomy" id="109957"/>
    <lineage>
        <taxon>Eukaryota</taxon>
        <taxon>Fungi</taxon>
        <taxon>Fungi incertae sedis</taxon>
        <taxon>Chytridiomycota</taxon>
        <taxon>Chytridiomycota incertae sedis</taxon>
        <taxon>Chytridiomycetes</taxon>
        <taxon>Chytridiales</taxon>
        <taxon>Chytriomycetaceae</taxon>
        <taxon>Physocladia</taxon>
    </lineage>
</organism>
<proteinExistence type="predicted"/>
<evidence type="ECO:0000256" key="2">
    <source>
        <dbReference type="ARBA" id="ARBA00022840"/>
    </source>
</evidence>
<dbReference type="GO" id="GO:0140662">
    <property type="term" value="F:ATP-dependent protein folding chaperone"/>
    <property type="evidence" value="ECO:0007669"/>
    <property type="project" value="InterPro"/>
</dbReference>
<dbReference type="InterPro" id="IPR013126">
    <property type="entry name" value="Hsp_70_fam"/>
</dbReference>
<name>A0AAD5XF43_9FUNG</name>
<evidence type="ECO:0000313" key="3">
    <source>
        <dbReference type="EMBL" id="KAJ3118501.1"/>
    </source>
</evidence>
<dbReference type="InterPro" id="IPR043129">
    <property type="entry name" value="ATPase_NBD"/>
</dbReference>
<dbReference type="Proteomes" id="UP001211907">
    <property type="component" value="Unassembled WGS sequence"/>
</dbReference>
<dbReference type="Pfam" id="PF00012">
    <property type="entry name" value="HSP70"/>
    <property type="match status" value="1"/>
</dbReference>
<dbReference type="PANTHER" id="PTHR14187">
    <property type="entry name" value="ALPHA KINASE/ELONGATION FACTOR 2 KINASE"/>
    <property type="match status" value="1"/>
</dbReference>
<keyword evidence="4" id="KW-1185">Reference proteome</keyword>
<sequence length="546" mass="60539">MLTAVFPNSLAYSFKTRIFDPEYEINVFYTWPLAGVGKTASAILIKDGKCVSFGSKAVENVSTLKTKDRKEYIYLSHLKRVLYAEENIKDRTNLTDTVSGKSILAIDVIRLCLTQVKNVFLEEANNKGHSIFSKDVLWVVTVPAIWKESAKKLILLAAESTGIKNLRIVLESKAASVWVLSLTKSHKADSLKKGDLFIVANCGGGSIIDVTVHELTSGTDSTVKEIVKASGGDWGSTVIDRAFYQMMDDIFGVDKMDTFRKDMAQFAQMQDVWEKKKCSYDGESDVLIYIASLKETAEEDIENYNAQNGTDLELDNTNLVIPAGAMQKLYAGAINTTISHLQTILKKGVAPKCIMLVGNFANSQLLQDATRKSFEPSVRVVVPPFPGNCVVSGAVLYTCKPSFISERLSKYAYGVDVCPLYDESKGHTPDKKVFRNGEWRCNDVMSWIVKLGDSIPHGKPFSRLYFPINENQKCISFDIFSGTQDDILFCTDRGCKKLGEIKSPDADPELLKDKGVKFLMLFDTEIHVRCIGPNGNVTSAALTFTE</sequence>
<protein>
    <submittedName>
        <fullName evidence="3">Heat shock 70 kDa protein 12A</fullName>
    </submittedName>
</protein>
<reference evidence="3" key="1">
    <citation type="submission" date="2020-05" db="EMBL/GenBank/DDBJ databases">
        <title>Phylogenomic resolution of chytrid fungi.</title>
        <authorList>
            <person name="Stajich J.E."/>
            <person name="Amses K."/>
            <person name="Simmons R."/>
            <person name="Seto K."/>
            <person name="Myers J."/>
            <person name="Bonds A."/>
            <person name="Quandt C.A."/>
            <person name="Barry K."/>
            <person name="Liu P."/>
            <person name="Grigoriev I."/>
            <person name="Longcore J.E."/>
            <person name="James T.Y."/>
        </authorList>
    </citation>
    <scope>NUCLEOTIDE SEQUENCE</scope>
    <source>
        <strain evidence="3">JEL0513</strain>
    </source>
</reference>
<comment type="caution">
    <text evidence="3">The sequence shown here is derived from an EMBL/GenBank/DDBJ whole genome shotgun (WGS) entry which is preliminary data.</text>
</comment>
<evidence type="ECO:0000313" key="4">
    <source>
        <dbReference type="Proteomes" id="UP001211907"/>
    </source>
</evidence>
<dbReference type="SUPFAM" id="SSF53067">
    <property type="entry name" value="Actin-like ATPase domain"/>
    <property type="match status" value="2"/>
</dbReference>
<gene>
    <name evidence="3" type="primary">HSPA12A_1</name>
    <name evidence="3" type="ORF">HK100_000605</name>
</gene>